<keyword evidence="1" id="KW-0805">Transcription regulation</keyword>
<dbReference type="HOGENOM" id="CLU_381270_0_0_12"/>
<evidence type="ECO:0000256" key="3">
    <source>
        <dbReference type="ARBA" id="ARBA00023163"/>
    </source>
</evidence>
<dbReference type="STRING" id="869209.Tresu_0389"/>
<sequence length="726" mass="83888">MKNKKYLLFLSLFLVCNLLPLCAKIKKSAGKEIPIQVKQFIDKTAQKDVSELDDSLFKTVKNPVNPGFYDGNLWIEIKPEISEIQHCVVSLGNEYIDSAEFYERRGGKFFYIGKIGHKISTDEIEVPDSFQAFPVFRNSGYDDDTRFRIKIKNHNGNFIYIKLVNELDFFNSRRTYFAKLYIILGISFCIFSLLFIYAIAVRRPMPFFLSMAALFYILLHLQLKGIGSVFLWNFLNTFSFSTRLAYYFETFSLMFLILSADTVLKGNSKFVYKKVSPVEIQLIVVIFVVLLTVKSDQTMLYSYAALSVTTKVFFIVSIFMCFRAMQKNARIILLLWIPYILFSMLTQLIRILRFKDNNVFFDFICSDEFLISFLFYLMITMPSLFFITYKIRQESRNSKVELEKIKAQNSNLLEQKNVIERLLKNILVDSAQTLSMADILSAQVFTPKNTCYIERIKINSAKISDTIAALRMCNDETEIENQPILLADFFKSCIQASKIFCSSKPNAISCSMDIQPETVILADMRVVELFFISFLNSVIEVSVPNTEVSVSLKGDEENFVFSVSNTMDSQTIEEALSRIETENERRNFTFLMRIAKFYCGDLSVSKNDSKFKFSVVFDFKRVENSKDSSVIINKTRFSPSKKKEQKNLEKKKKVTLIKTGEEKSEDFMKKLSSREKQIAELMISGKSDKDIAEELFISPGTVASHNKKIFKKLEVHSRVELMNKLR</sequence>
<dbReference type="InterPro" id="IPR016032">
    <property type="entry name" value="Sig_transdc_resp-reg_C-effctor"/>
</dbReference>
<dbReference type="SMART" id="SM00421">
    <property type="entry name" value="HTH_LUXR"/>
    <property type="match status" value="1"/>
</dbReference>
<dbReference type="PANTHER" id="PTHR44688:SF16">
    <property type="entry name" value="DNA-BINDING TRANSCRIPTIONAL ACTIVATOR DEVR_DOSR"/>
    <property type="match status" value="1"/>
</dbReference>
<dbReference type="SUPFAM" id="SSF46894">
    <property type="entry name" value="C-terminal effector domain of the bipartite response regulators"/>
    <property type="match status" value="1"/>
</dbReference>
<dbReference type="InterPro" id="IPR036388">
    <property type="entry name" value="WH-like_DNA-bd_sf"/>
</dbReference>
<dbReference type="Gene3D" id="1.10.10.10">
    <property type="entry name" value="Winged helix-like DNA-binding domain superfamily/Winged helix DNA-binding domain"/>
    <property type="match status" value="1"/>
</dbReference>
<dbReference type="EMBL" id="CP002631">
    <property type="protein sequence ID" value="AEB13342.1"/>
    <property type="molecule type" value="Genomic_DNA"/>
</dbReference>
<evidence type="ECO:0000256" key="2">
    <source>
        <dbReference type="ARBA" id="ARBA00023125"/>
    </source>
</evidence>
<proteinExistence type="predicted"/>
<feature type="transmembrane region" description="Helical" evidence="5">
    <location>
        <begin position="369"/>
        <end position="389"/>
    </location>
</feature>
<dbReference type="PRINTS" id="PR00038">
    <property type="entry name" value="HTHLUXR"/>
</dbReference>
<keyword evidence="9" id="KW-1185">Reference proteome</keyword>
<feature type="domain" description="HTH luxR-type" evidence="7">
    <location>
        <begin position="662"/>
        <end position="726"/>
    </location>
</feature>
<organism evidence="8 9">
    <name type="scientific">Treponema succinifaciens (strain ATCC 33096 / DSM 2489 / 6091)</name>
    <dbReference type="NCBI Taxonomy" id="869209"/>
    <lineage>
        <taxon>Bacteria</taxon>
        <taxon>Pseudomonadati</taxon>
        <taxon>Spirochaetota</taxon>
        <taxon>Spirochaetia</taxon>
        <taxon>Spirochaetales</taxon>
        <taxon>Treponemataceae</taxon>
        <taxon>Treponema</taxon>
    </lineage>
</organism>
<feature type="coiled-coil region" evidence="4">
    <location>
        <begin position="395"/>
        <end position="425"/>
    </location>
</feature>
<reference evidence="8 9" key="1">
    <citation type="journal article" date="2011" name="Stand. Genomic Sci.">
        <title>Complete genome sequence of Treponema succinifaciens type strain (6091).</title>
        <authorList>
            <person name="Han C."/>
            <person name="Gronow S."/>
            <person name="Teshima H."/>
            <person name="Lapidus A."/>
            <person name="Nolan M."/>
            <person name="Lucas S."/>
            <person name="Hammon N."/>
            <person name="Deshpande S."/>
            <person name="Cheng J.F."/>
            <person name="Zeytun A."/>
            <person name="Tapia R."/>
            <person name="Goodwin L."/>
            <person name="Pitluck S."/>
            <person name="Liolios K."/>
            <person name="Pagani I."/>
            <person name="Ivanova N."/>
            <person name="Mavromatis K."/>
            <person name="Mikhailova N."/>
            <person name="Huntemann M."/>
            <person name="Pati A."/>
            <person name="Chen A."/>
            <person name="Palaniappan K."/>
            <person name="Land M."/>
            <person name="Hauser L."/>
            <person name="Brambilla E.M."/>
            <person name="Rohde M."/>
            <person name="Goker M."/>
            <person name="Woyke T."/>
            <person name="Bristow J."/>
            <person name="Eisen J.A."/>
            <person name="Markowitz V."/>
            <person name="Hugenholtz P."/>
            <person name="Kyrpides N.C."/>
            <person name="Klenk H.P."/>
            <person name="Detter J.C."/>
        </authorList>
    </citation>
    <scope>NUCLEOTIDE SEQUENCE [LARGE SCALE GENOMIC DNA]</scope>
    <source>
        <strain evidence="9">ATCC 33096 / DSM 2489 / 6091</strain>
    </source>
</reference>
<evidence type="ECO:0000313" key="9">
    <source>
        <dbReference type="Proteomes" id="UP000006852"/>
    </source>
</evidence>
<keyword evidence="5" id="KW-0472">Membrane</keyword>
<feature type="transmembrane region" description="Helical" evidence="5">
    <location>
        <begin position="299"/>
        <end position="319"/>
    </location>
</feature>
<gene>
    <name evidence="8" type="ordered locus">Tresu_0389</name>
</gene>
<dbReference type="PROSITE" id="PS50043">
    <property type="entry name" value="HTH_LUXR_2"/>
    <property type="match status" value="1"/>
</dbReference>
<dbReference type="InterPro" id="IPR000792">
    <property type="entry name" value="Tscrpt_reg_LuxR_C"/>
</dbReference>
<dbReference type="Pfam" id="PF00196">
    <property type="entry name" value="GerE"/>
    <property type="match status" value="1"/>
</dbReference>
<evidence type="ECO:0000256" key="1">
    <source>
        <dbReference type="ARBA" id="ARBA00023015"/>
    </source>
</evidence>
<reference evidence="9" key="2">
    <citation type="submission" date="2011-04" db="EMBL/GenBank/DDBJ databases">
        <title>The complete genome of chromosome of Treponema succinifaciens DSM 2489.</title>
        <authorList>
            <person name="Lucas S."/>
            <person name="Copeland A."/>
            <person name="Lapidus A."/>
            <person name="Bruce D."/>
            <person name="Goodwin L."/>
            <person name="Pitluck S."/>
            <person name="Peters L."/>
            <person name="Kyrpides N."/>
            <person name="Mavromatis K."/>
            <person name="Ivanova N."/>
            <person name="Ovchinnikova G."/>
            <person name="Teshima H."/>
            <person name="Detter J.C."/>
            <person name="Tapia R."/>
            <person name="Han C."/>
            <person name="Land M."/>
            <person name="Hauser L."/>
            <person name="Markowitz V."/>
            <person name="Cheng J.-F."/>
            <person name="Hugenholtz P."/>
            <person name="Woyke T."/>
            <person name="Wu D."/>
            <person name="Gronow S."/>
            <person name="Wellnitz S."/>
            <person name="Brambilla E."/>
            <person name="Klenk H.-P."/>
            <person name="Eisen J.A."/>
        </authorList>
    </citation>
    <scope>NUCLEOTIDE SEQUENCE [LARGE SCALE GENOMIC DNA]</scope>
    <source>
        <strain evidence="9">ATCC 33096 / DSM 2489 / 6091</strain>
    </source>
</reference>
<dbReference type="GO" id="GO:0003677">
    <property type="term" value="F:DNA binding"/>
    <property type="evidence" value="ECO:0007669"/>
    <property type="project" value="UniProtKB-KW"/>
</dbReference>
<dbReference type="GeneID" id="302999993"/>
<keyword evidence="5" id="KW-1133">Transmembrane helix</keyword>
<feature type="transmembrane region" description="Helical" evidence="5">
    <location>
        <begin position="207"/>
        <end position="232"/>
    </location>
</feature>
<feature type="transmembrane region" description="Helical" evidence="5">
    <location>
        <begin position="331"/>
        <end position="349"/>
    </location>
</feature>
<feature type="signal peptide" evidence="6">
    <location>
        <begin position="1"/>
        <end position="23"/>
    </location>
</feature>
<keyword evidence="3" id="KW-0804">Transcription</keyword>
<dbReference type="CDD" id="cd06170">
    <property type="entry name" value="LuxR_C_like"/>
    <property type="match status" value="1"/>
</dbReference>
<dbReference type="KEGG" id="tsu:Tresu_0389"/>
<dbReference type="PANTHER" id="PTHR44688">
    <property type="entry name" value="DNA-BINDING TRANSCRIPTIONAL ACTIVATOR DEVR_DOSR"/>
    <property type="match status" value="1"/>
</dbReference>
<evidence type="ECO:0000259" key="7">
    <source>
        <dbReference type="PROSITE" id="PS50043"/>
    </source>
</evidence>
<dbReference type="Gene3D" id="2.60.40.2380">
    <property type="match status" value="1"/>
</dbReference>
<accession>F2NX07</accession>
<keyword evidence="2" id="KW-0238">DNA-binding</keyword>
<feature type="chain" id="PRO_5003284146" evidence="6">
    <location>
        <begin position="24"/>
        <end position="726"/>
    </location>
</feature>
<dbReference type="AlphaFoldDB" id="F2NX07"/>
<protein>
    <submittedName>
        <fullName evidence="8">Transcriptional regulator, LuxR family</fullName>
    </submittedName>
</protein>
<keyword evidence="4" id="KW-0175">Coiled coil</keyword>
<feature type="transmembrane region" description="Helical" evidence="5">
    <location>
        <begin position="276"/>
        <end position="293"/>
    </location>
</feature>
<feature type="transmembrane region" description="Helical" evidence="5">
    <location>
        <begin position="180"/>
        <end position="200"/>
    </location>
</feature>
<evidence type="ECO:0000313" key="8">
    <source>
        <dbReference type="EMBL" id="AEB13342.1"/>
    </source>
</evidence>
<keyword evidence="5" id="KW-0812">Transmembrane</keyword>
<evidence type="ECO:0000256" key="6">
    <source>
        <dbReference type="SAM" id="SignalP"/>
    </source>
</evidence>
<evidence type="ECO:0000256" key="4">
    <source>
        <dbReference type="SAM" id="Coils"/>
    </source>
</evidence>
<name>F2NX07_TRES6</name>
<dbReference type="Proteomes" id="UP000006852">
    <property type="component" value="Chromosome"/>
</dbReference>
<dbReference type="GO" id="GO:0006355">
    <property type="term" value="P:regulation of DNA-templated transcription"/>
    <property type="evidence" value="ECO:0007669"/>
    <property type="project" value="InterPro"/>
</dbReference>
<dbReference type="RefSeq" id="WP_013700649.1">
    <property type="nucleotide sequence ID" value="NC_015385.1"/>
</dbReference>
<evidence type="ECO:0000256" key="5">
    <source>
        <dbReference type="SAM" id="Phobius"/>
    </source>
</evidence>
<dbReference type="eggNOG" id="COG2197">
    <property type="taxonomic scope" value="Bacteria"/>
</dbReference>
<keyword evidence="6" id="KW-0732">Signal</keyword>